<dbReference type="AlphaFoldDB" id="A0AAN3DA97"/>
<evidence type="ECO:0000313" key="2">
    <source>
        <dbReference type="Proteomes" id="UP000005475"/>
    </source>
</evidence>
<gene>
    <name evidence="1" type="ORF">BACOVA_00241</name>
</gene>
<reference evidence="1 2" key="1">
    <citation type="submission" date="2007-03" db="EMBL/GenBank/DDBJ databases">
        <authorList>
            <person name="Fulton L."/>
            <person name="Clifton S."/>
            <person name="Fulton B."/>
            <person name="Xu J."/>
            <person name="Minx P."/>
            <person name="Pepin K.H."/>
            <person name="Johnson M."/>
            <person name="Thiruvilangam P."/>
            <person name="Bhonagiri V."/>
            <person name="Nash W.E."/>
            <person name="Mardis E.R."/>
            <person name="Wilson R.K."/>
        </authorList>
    </citation>
    <scope>NUCLEOTIDE SEQUENCE [LARGE SCALE GENOMIC DNA]</scope>
    <source>
        <strain evidence="2">ATCC 8483 / DSM 1896 / JCM 5824 / BCRC 10623 / CCUG 4943 / NCTC 11153</strain>
    </source>
</reference>
<protein>
    <submittedName>
        <fullName evidence="1">Uncharacterized protein</fullName>
    </submittedName>
</protein>
<comment type="caution">
    <text evidence="1">The sequence shown here is derived from an EMBL/GenBank/DDBJ whole genome shotgun (WGS) entry which is preliminary data.</text>
</comment>
<accession>A0AAN3DA97</accession>
<reference evidence="2" key="2">
    <citation type="submission" date="2007-04" db="EMBL/GenBank/DDBJ databases">
        <title>Draft genome sequence of Bacteroides ovatus (ATCC 8483).</title>
        <authorList>
            <person name="Sudarsanam P."/>
            <person name="Ley R."/>
            <person name="Guruge J."/>
            <person name="Turnbaugh P.J."/>
            <person name="Mahowald M."/>
            <person name="Liep D."/>
            <person name="Gordon J."/>
        </authorList>
    </citation>
    <scope>NUCLEOTIDE SEQUENCE [LARGE SCALE GENOMIC DNA]</scope>
    <source>
        <strain evidence="2">ATCC 8483 / DSM 1896 / JCM 5824 / BCRC 10623 / CCUG 4943 / NCTC 11153</strain>
    </source>
</reference>
<sequence>MMRNIKKKAKITHYLFLLIFLIEKIITNAQSIIIVHEMVFGRQDEVILV</sequence>
<name>A0AAN3DA97_BACO1</name>
<proteinExistence type="predicted"/>
<organism evidence="1 2">
    <name type="scientific">Bacteroides ovatus (strain ATCC 8483 / DSM 1896 / JCM 5824 / BCRC 10623 / CCUG 4943 / NCTC 11153)</name>
    <dbReference type="NCBI Taxonomy" id="411476"/>
    <lineage>
        <taxon>Bacteria</taxon>
        <taxon>Pseudomonadati</taxon>
        <taxon>Bacteroidota</taxon>
        <taxon>Bacteroidia</taxon>
        <taxon>Bacteroidales</taxon>
        <taxon>Bacteroidaceae</taxon>
        <taxon>Bacteroides</taxon>
    </lineage>
</organism>
<evidence type="ECO:0000313" key="1">
    <source>
        <dbReference type="EMBL" id="EDO14046.1"/>
    </source>
</evidence>
<dbReference type="Proteomes" id="UP000005475">
    <property type="component" value="Unassembled WGS sequence"/>
</dbReference>
<dbReference type="EMBL" id="AAXF02000029">
    <property type="protein sequence ID" value="EDO14046.1"/>
    <property type="molecule type" value="Genomic_DNA"/>
</dbReference>